<feature type="transmembrane region" description="Helical" evidence="1">
    <location>
        <begin position="115"/>
        <end position="134"/>
    </location>
</feature>
<keyword evidence="1" id="KW-0472">Membrane</keyword>
<dbReference type="EMBL" id="FNFU01000006">
    <property type="protein sequence ID" value="SDK45130.1"/>
    <property type="molecule type" value="Genomic_DNA"/>
</dbReference>
<evidence type="ECO:0000256" key="1">
    <source>
        <dbReference type="SAM" id="Phobius"/>
    </source>
</evidence>
<dbReference type="RefSeq" id="WP_092322905.1">
    <property type="nucleotide sequence ID" value="NZ_FNFU01000006.1"/>
</dbReference>
<proteinExistence type="predicted"/>
<dbReference type="AlphaFoldDB" id="A0A1G9C0E0"/>
<dbReference type="Pfam" id="PF10708">
    <property type="entry name" value="DUF2510"/>
    <property type="match status" value="1"/>
</dbReference>
<keyword evidence="1" id="KW-0812">Transmembrane</keyword>
<feature type="transmembrane region" description="Helical" evidence="1">
    <location>
        <begin position="146"/>
        <end position="162"/>
    </location>
</feature>
<protein>
    <recommendedName>
        <fullName evidence="2">DUF2510 domain-containing protein</fullName>
    </recommendedName>
</protein>
<dbReference type="InterPro" id="IPR018929">
    <property type="entry name" value="DUF2510"/>
</dbReference>
<feature type="transmembrane region" description="Helical" evidence="1">
    <location>
        <begin position="86"/>
        <end position="103"/>
    </location>
</feature>
<feature type="transmembrane region" description="Helical" evidence="1">
    <location>
        <begin position="62"/>
        <end position="80"/>
    </location>
</feature>
<sequence>MSDASPDVPTQRGWYADPAGLPQKRWWDGDQWTEHLHDPERNAYGIDGALAAGAQASVFNNYIWAIALLPVVSFLALTSAETSSPLLGWGIAIGSVVLAYLDHRQLLRDGLDRPFHWAWAILSPGAYVVGRSVTVRRLTGASLAPMWVWVAIMLVYVLTVLGKADGAAAAALGGTAALGG</sequence>
<name>A0A1G9C0E0_9MICO</name>
<evidence type="ECO:0000313" key="4">
    <source>
        <dbReference type="Proteomes" id="UP000198701"/>
    </source>
</evidence>
<gene>
    <name evidence="3" type="ORF">SAMN05216282_10693</name>
</gene>
<evidence type="ECO:0000259" key="2">
    <source>
        <dbReference type="Pfam" id="PF10708"/>
    </source>
</evidence>
<evidence type="ECO:0000313" key="3">
    <source>
        <dbReference type="EMBL" id="SDK45130.1"/>
    </source>
</evidence>
<accession>A0A1G9C0E0</accession>
<keyword evidence="4" id="KW-1185">Reference proteome</keyword>
<dbReference type="STRING" id="386301.SAMN05216282_10693"/>
<dbReference type="Proteomes" id="UP000198701">
    <property type="component" value="Unassembled WGS sequence"/>
</dbReference>
<keyword evidence="1" id="KW-1133">Transmembrane helix</keyword>
<reference evidence="3 4" key="1">
    <citation type="submission" date="2016-10" db="EMBL/GenBank/DDBJ databases">
        <authorList>
            <person name="de Groot N.N."/>
        </authorList>
    </citation>
    <scope>NUCLEOTIDE SEQUENCE [LARGE SCALE GENOMIC DNA]</scope>
    <source>
        <strain evidence="3 4">CGMCC 1.5382</strain>
    </source>
</reference>
<feature type="domain" description="DUF2510" evidence="2">
    <location>
        <begin position="13"/>
        <end position="40"/>
    </location>
</feature>
<organism evidence="3 4">
    <name type="scientific">Cryobacterium psychrotolerans</name>
    <dbReference type="NCBI Taxonomy" id="386301"/>
    <lineage>
        <taxon>Bacteria</taxon>
        <taxon>Bacillati</taxon>
        <taxon>Actinomycetota</taxon>
        <taxon>Actinomycetes</taxon>
        <taxon>Micrococcales</taxon>
        <taxon>Microbacteriaceae</taxon>
        <taxon>Cryobacterium</taxon>
    </lineage>
</organism>